<dbReference type="EMBL" id="WHUG01000020">
    <property type="protein sequence ID" value="MQA42381.1"/>
    <property type="molecule type" value="Genomic_DNA"/>
</dbReference>
<sequence>METITAAKLGVGAWCVDTASGEITRDGEMVRLDPRTLRLLLCLAARPGEIVSADDLLSQVWPGVIVTPDSVYQAIASLRRVLGDDPKQASYIVTVPRQGYKLVAAVAPVHEPESITAPPAAPLAEAAPRSNNASRSRFAFLATACIPVVIGIVFWLHNTLANEPHAAAQVTPSPRSIAVLPFADLTEGMKNETFADGMTEELIGRFSKLPGFKVPAPSASFYYKDHEAPVADVAAKLNVVYILDGSVRKSGNTLRVAARLIKADNGFIIWSETYDKPVDNLLAVQDDIATAVTKALTATIASGAGG</sequence>
<keyword evidence="3" id="KW-0472">Membrane</keyword>
<keyword evidence="3" id="KW-1133">Transmembrane helix</keyword>
<protein>
    <submittedName>
        <fullName evidence="5">Transcriptional regulator</fullName>
    </submittedName>
</protein>
<dbReference type="GO" id="GO:0003677">
    <property type="term" value="F:DNA binding"/>
    <property type="evidence" value="ECO:0007669"/>
    <property type="project" value="UniProtKB-UniRule"/>
</dbReference>
<evidence type="ECO:0000313" key="6">
    <source>
        <dbReference type="Proteomes" id="UP000440498"/>
    </source>
</evidence>
<evidence type="ECO:0000256" key="2">
    <source>
        <dbReference type="PROSITE-ProRule" id="PRU01091"/>
    </source>
</evidence>
<dbReference type="Pfam" id="PF00486">
    <property type="entry name" value="Trans_reg_C"/>
    <property type="match status" value="1"/>
</dbReference>
<dbReference type="Gene3D" id="3.40.50.10070">
    <property type="entry name" value="TolB, N-terminal domain"/>
    <property type="match status" value="1"/>
</dbReference>
<dbReference type="InterPro" id="IPR036388">
    <property type="entry name" value="WH-like_DNA-bd_sf"/>
</dbReference>
<dbReference type="InterPro" id="IPR016032">
    <property type="entry name" value="Sig_transdc_resp-reg_C-effctor"/>
</dbReference>
<keyword evidence="1 2" id="KW-0238">DNA-binding</keyword>
<dbReference type="GO" id="GO:0006355">
    <property type="term" value="P:regulation of DNA-templated transcription"/>
    <property type="evidence" value="ECO:0007669"/>
    <property type="project" value="InterPro"/>
</dbReference>
<accession>A0A6A7NBG5</accession>
<evidence type="ECO:0000259" key="4">
    <source>
        <dbReference type="PROSITE" id="PS51755"/>
    </source>
</evidence>
<feature type="domain" description="OmpR/PhoB-type" evidence="4">
    <location>
        <begin position="6"/>
        <end position="104"/>
    </location>
</feature>
<evidence type="ECO:0000256" key="1">
    <source>
        <dbReference type="ARBA" id="ARBA00023125"/>
    </source>
</evidence>
<feature type="transmembrane region" description="Helical" evidence="3">
    <location>
        <begin position="138"/>
        <end position="156"/>
    </location>
</feature>
<dbReference type="CDD" id="cd00383">
    <property type="entry name" value="trans_reg_C"/>
    <property type="match status" value="1"/>
</dbReference>
<dbReference type="PROSITE" id="PS51755">
    <property type="entry name" value="OMPR_PHOB"/>
    <property type="match status" value="1"/>
</dbReference>
<organism evidence="5 6">
    <name type="scientific">Rugamonas aquatica</name>
    <dbReference type="NCBI Taxonomy" id="2743357"/>
    <lineage>
        <taxon>Bacteria</taxon>
        <taxon>Pseudomonadati</taxon>
        <taxon>Pseudomonadota</taxon>
        <taxon>Betaproteobacteria</taxon>
        <taxon>Burkholderiales</taxon>
        <taxon>Oxalobacteraceae</taxon>
        <taxon>Telluria group</taxon>
        <taxon>Rugamonas</taxon>
    </lineage>
</organism>
<keyword evidence="6" id="KW-1185">Reference proteome</keyword>
<evidence type="ECO:0000256" key="3">
    <source>
        <dbReference type="SAM" id="Phobius"/>
    </source>
</evidence>
<dbReference type="SUPFAM" id="SSF46894">
    <property type="entry name" value="C-terminal effector domain of the bipartite response regulators"/>
    <property type="match status" value="1"/>
</dbReference>
<comment type="caution">
    <text evidence="5">The sequence shown here is derived from an EMBL/GenBank/DDBJ whole genome shotgun (WGS) entry which is preliminary data.</text>
</comment>
<dbReference type="GO" id="GO:0000160">
    <property type="term" value="P:phosphorelay signal transduction system"/>
    <property type="evidence" value="ECO:0007669"/>
    <property type="project" value="InterPro"/>
</dbReference>
<reference evidence="5 6" key="1">
    <citation type="submission" date="2019-10" db="EMBL/GenBank/DDBJ databases">
        <title>Two novel species isolated from a subtropical stream in China.</title>
        <authorList>
            <person name="Lu H."/>
        </authorList>
    </citation>
    <scope>NUCLEOTIDE SEQUENCE [LARGE SCALE GENOMIC DNA]</scope>
    <source>
        <strain evidence="5 6">FT29W</strain>
    </source>
</reference>
<gene>
    <name evidence="5" type="ORF">GEV02_30030</name>
</gene>
<name>A0A6A7NBG5_9BURK</name>
<dbReference type="InterPro" id="IPR001867">
    <property type="entry name" value="OmpR/PhoB-type_DNA-bd"/>
</dbReference>
<dbReference type="SMART" id="SM00862">
    <property type="entry name" value="Trans_reg_C"/>
    <property type="match status" value="1"/>
</dbReference>
<feature type="DNA-binding region" description="OmpR/PhoB-type" evidence="2">
    <location>
        <begin position="6"/>
        <end position="104"/>
    </location>
</feature>
<dbReference type="AlphaFoldDB" id="A0A6A7NBG5"/>
<keyword evidence="3" id="KW-0812">Transmembrane</keyword>
<dbReference type="Gene3D" id="1.10.10.10">
    <property type="entry name" value="Winged helix-like DNA-binding domain superfamily/Winged helix DNA-binding domain"/>
    <property type="match status" value="1"/>
</dbReference>
<dbReference type="Proteomes" id="UP000440498">
    <property type="component" value="Unassembled WGS sequence"/>
</dbReference>
<evidence type="ECO:0000313" key="5">
    <source>
        <dbReference type="EMBL" id="MQA42381.1"/>
    </source>
</evidence>
<proteinExistence type="predicted"/>
<dbReference type="RefSeq" id="WP_152841478.1">
    <property type="nucleotide sequence ID" value="NZ_WHUG01000020.1"/>
</dbReference>